<organism evidence="2 3">
    <name type="scientific">Jatropha curcas</name>
    <name type="common">Barbados nut</name>
    <dbReference type="NCBI Taxonomy" id="180498"/>
    <lineage>
        <taxon>Eukaryota</taxon>
        <taxon>Viridiplantae</taxon>
        <taxon>Streptophyta</taxon>
        <taxon>Embryophyta</taxon>
        <taxon>Tracheophyta</taxon>
        <taxon>Spermatophyta</taxon>
        <taxon>Magnoliopsida</taxon>
        <taxon>eudicotyledons</taxon>
        <taxon>Gunneridae</taxon>
        <taxon>Pentapetalae</taxon>
        <taxon>rosids</taxon>
        <taxon>fabids</taxon>
        <taxon>Malpighiales</taxon>
        <taxon>Euphorbiaceae</taxon>
        <taxon>Crotonoideae</taxon>
        <taxon>Jatropheae</taxon>
        <taxon>Jatropha</taxon>
    </lineage>
</organism>
<dbReference type="AlphaFoldDB" id="A0A067JGT7"/>
<feature type="region of interest" description="Disordered" evidence="1">
    <location>
        <begin position="29"/>
        <end position="83"/>
    </location>
</feature>
<sequence length="83" mass="9676">MKRRGRAVSFGKKHSSLSLLHYRHYCQTEKGDRERTAREQRRQGVAPVSSDRKMRGGEGEGEVDAGEERKKKRKKKEEENLSF</sequence>
<name>A0A067JGT7_JATCU</name>
<reference evidence="2 3" key="1">
    <citation type="journal article" date="2014" name="PLoS ONE">
        <title>Global Analysis of Gene Expression Profiles in Physic Nut (Jatropha curcas L.) Seedlings Exposed to Salt Stress.</title>
        <authorList>
            <person name="Zhang L."/>
            <person name="Zhang C."/>
            <person name="Wu P."/>
            <person name="Chen Y."/>
            <person name="Li M."/>
            <person name="Jiang H."/>
            <person name="Wu G."/>
        </authorList>
    </citation>
    <scope>NUCLEOTIDE SEQUENCE [LARGE SCALE GENOMIC DNA]</scope>
    <source>
        <strain evidence="3">cv. GZQX0401</strain>
        <tissue evidence="2">Young leaves</tissue>
    </source>
</reference>
<dbReference type="EMBL" id="KK915283">
    <property type="protein sequence ID" value="KDP23082.1"/>
    <property type="molecule type" value="Genomic_DNA"/>
</dbReference>
<protein>
    <submittedName>
        <fullName evidence="2">Uncharacterized protein</fullName>
    </submittedName>
</protein>
<feature type="compositionally biased region" description="Basic and acidic residues" evidence="1">
    <location>
        <begin position="29"/>
        <end position="42"/>
    </location>
</feature>
<evidence type="ECO:0000313" key="2">
    <source>
        <dbReference type="EMBL" id="KDP23082.1"/>
    </source>
</evidence>
<keyword evidence="3" id="KW-1185">Reference proteome</keyword>
<gene>
    <name evidence="2" type="ORF">JCGZ_01653</name>
</gene>
<dbReference type="Proteomes" id="UP000027138">
    <property type="component" value="Unassembled WGS sequence"/>
</dbReference>
<accession>A0A067JGT7</accession>
<evidence type="ECO:0000256" key="1">
    <source>
        <dbReference type="SAM" id="MobiDB-lite"/>
    </source>
</evidence>
<proteinExistence type="predicted"/>
<evidence type="ECO:0000313" key="3">
    <source>
        <dbReference type="Proteomes" id="UP000027138"/>
    </source>
</evidence>